<evidence type="ECO:0000259" key="1">
    <source>
        <dbReference type="Pfam" id="PF00534"/>
    </source>
</evidence>
<dbReference type="PANTHER" id="PTHR45947:SF3">
    <property type="entry name" value="SULFOQUINOVOSYL TRANSFERASE SQD2"/>
    <property type="match status" value="1"/>
</dbReference>
<gene>
    <name evidence="3" type="ORF">RHAB21_01308</name>
</gene>
<dbReference type="Pfam" id="PF00534">
    <property type="entry name" value="Glycos_transf_1"/>
    <property type="match status" value="1"/>
</dbReference>
<feature type="domain" description="Glycosyl transferase family 1" evidence="1">
    <location>
        <begin position="186"/>
        <end position="355"/>
    </location>
</feature>
<sequence>MSIKVLVAAKAFPPVVGGVESYSEFIARAYKRAGLTPVVLTAFGGRVGWHERDYPEGRIRVLNVGMGPQPIVFLKMLMASASLRLTQDFDFLHATTWRAALTILPVRKRIPFVLTVHGQEVLNYPSFLRRPMIWALVAADLVVTVSHVSMEAAQSALFGARPKGVWQVNFNGLSYLDEAATFVRTPADPSRIRITSFARLAARKNIEGCLYALARLKAEGIDNFHYTIGGTGPLKAKIELLIEELELGNLVTMIGYVKEEDIPDLYRETDVFLHPQTASVTGRDLEGFGLAIADSISFGAAAVVGKDGGPRDFVAHGERGLVVDGNDTSNIADALRSLLMDTYLLERLSSNGRDWCLNNLSWDRHVTQLLSSLPFKEYSQAMKEEEVDKIGPQC</sequence>
<evidence type="ECO:0000313" key="4">
    <source>
        <dbReference type="Proteomes" id="UP000601041"/>
    </source>
</evidence>
<reference evidence="3 4" key="1">
    <citation type="submission" date="2020-11" db="EMBL/GenBank/DDBJ databases">
        <authorList>
            <person name="Lassalle F."/>
        </authorList>
    </citation>
    <scope>NUCLEOTIDE SEQUENCE [LARGE SCALE GENOMIC DNA]</scope>
    <source>
        <strain evidence="3 4">AB21</strain>
    </source>
</reference>
<proteinExistence type="predicted"/>
<evidence type="ECO:0000313" key="3">
    <source>
        <dbReference type="EMBL" id="CAD7026870.1"/>
    </source>
</evidence>
<dbReference type="InterPro" id="IPR028098">
    <property type="entry name" value="Glyco_trans_4-like_N"/>
</dbReference>
<dbReference type="Proteomes" id="UP000601041">
    <property type="component" value="Unassembled WGS sequence"/>
</dbReference>
<keyword evidence="4" id="KW-1185">Reference proteome</keyword>
<organism evidence="3 4">
    <name type="scientific">Pseudorhizobium halotolerans</name>
    <dbReference type="NCBI Taxonomy" id="1233081"/>
    <lineage>
        <taxon>Bacteria</taxon>
        <taxon>Pseudomonadati</taxon>
        <taxon>Pseudomonadota</taxon>
        <taxon>Alphaproteobacteria</taxon>
        <taxon>Hyphomicrobiales</taxon>
        <taxon>Rhizobiaceae</taxon>
        <taxon>Rhizobium/Agrobacterium group</taxon>
        <taxon>Pseudorhizobium</taxon>
    </lineage>
</organism>
<dbReference type="InterPro" id="IPR050194">
    <property type="entry name" value="Glycosyltransferase_grp1"/>
</dbReference>
<comment type="caution">
    <text evidence="3">The sequence shown here is derived from an EMBL/GenBank/DDBJ whole genome shotgun (WGS) entry which is preliminary data.</text>
</comment>
<feature type="domain" description="Glycosyltransferase subfamily 4-like N-terminal" evidence="2">
    <location>
        <begin position="16"/>
        <end position="153"/>
    </location>
</feature>
<dbReference type="CDD" id="cd03801">
    <property type="entry name" value="GT4_PimA-like"/>
    <property type="match status" value="1"/>
</dbReference>
<dbReference type="EMBL" id="CABFWE030000004">
    <property type="protein sequence ID" value="CAD7026870.1"/>
    <property type="molecule type" value="Genomic_DNA"/>
</dbReference>
<dbReference type="Pfam" id="PF13439">
    <property type="entry name" value="Glyco_transf_4"/>
    <property type="match status" value="1"/>
</dbReference>
<dbReference type="PANTHER" id="PTHR45947">
    <property type="entry name" value="SULFOQUINOVOSYL TRANSFERASE SQD2"/>
    <property type="match status" value="1"/>
</dbReference>
<dbReference type="SUPFAM" id="SSF53756">
    <property type="entry name" value="UDP-Glycosyltransferase/glycogen phosphorylase"/>
    <property type="match status" value="1"/>
</dbReference>
<dbReference type="RefSeq" id="WP_142586864.1">
    <property type="nucleotide sequence ID" value="NZ_CABFWE030000004.1"/>
</dbReference>
<evidence type="ECO:0000259" key="2">
    <source>
        <dbReference type="Pfam" id="PF13439"/>
    </source>
</evidence>
<protein>
    <submittedName>
        <fullName evidence="3">Glycosyltransferase family 1 protein</fullName>
    </submittedName>
</protein>
<dbReference type="Gene3D" id="3.40.50.2000">
    <property type="entry name" value="Glycogen Phosphorylase B"/>
    <property type="match status" value="2"/>
</dbReference>
<dbReference type="InterPro" id="IPR001296">
    <property type="entry name" value="Glyco_trans_1"/>
</dbReference>
<accession>A0ABM8PFK6</accession>
<name>A0ABM8PFK6_9HYPH</name>